<dbReference type="Proteomes" id="UP000501690">
    <property type="component" value="Linkage Group LG1"/>
</dbReference>
<reference evidence="1 2" key="1">
    <citation type="submission" date="2019-04" db="EMBL/GenBank/DDBJ databases">
        <title>An improved genome assembly and genetic linkage map for asparagus bean, Vigna unguiculata ssp. sesquipedialis.</title>
        <authorList>
            <person name="Xia Q."/>
            <person name="Zhang R."/>
            <person name="Dong Y."/>
        </authorList>
    </citation>
    <scope>NUCLEOTIDE SEQUENCE [LARGE SCALE GENOMIC DNA]</scope>
    <source>
        <tissue evidence="1">Leaf</tissue>
    </source>
</reference>
<keyword evidence="2" id="KW-1185">Reference proteome</keyword>
<dbReference type="EMBL" id="CP039345">
    <property type="protein sequence ID" value="QCD79072.1"/>
    <property type="molecule type" value="Genomic_DNA"/>
</dbReference>
<sequence>MGETPRPRFFSIVRGPAAVELRGIAAPSPGAIPGSSSRRTGLNSDQILLYLSCSHARRPEDLSCPGLDKYVEIFVGPGRESQSIFSRIPYHATNGDLSIDR</sequence>
<dbReference type="AlphaFoldDB" id="A0A4D6KNE3"/>
<proteinExistence type="predicted"/>
<name>A0A4D6KNE3_VIGUN</name>
<evidence type="ECO:0000313" key="2">
    <source>
        <dbReference type="Proteomes" id="UP000501690"/>
    </source>
</evidence>
<evidence type="ECO:0000313" key="1">
    <source>
        <dbReference type="EMBL" id="QCD79072.1"/>
    </source>
</evidence>
<organism evidence="1 2">
    <name type="scientific">Vigna unguiculata</name>
    <name type="common">Cowpea</name>
    <dbReference type="NCBI Taxonomy" id="3917"/>
    <lineage>
        <taxon>Eukaryota</taxon>
        <taxon>Viridiplantae</taxon>
        <taxon>Streptophyta</taxon>
        <taxon>Embryophyta</taxon>
        <taxon>Tracheophyta</taxon>
        <taxon>Spermatophyta</taxon>
        <taxon>Magnoliopsida</taxon>
        <taxon>eudicotyledons</taxon>
        <taxon>Gunneridae</taxon>
        <taxon>Pentapetalae</taxon>
        <taxon>rosids</taxon>
        <taxon>fabids</taxon>
        <taxon>Fabales</taxon>
        <taxon>Fabaceae</taxon>
        <taxon>Papilionoideae</taxon>
        <taxon>50 kb inversion clade</taxon>
        <taxon>NPAAA clade</taxon>
        <taxon>indigoferoid/millettioid clade</taxon>
        <taxon>Phaseoleae</taxon>
        <taxon>Vigna</taxon>
    </lineage>
</organism>
<protein>
    <submittedName>
        <fullName evidence="1">Uncharacterized protein</fullName>
    </submittedName>
</protein>
<gene>
    <name evidence="1" type="ORF">DEO72_LG1g2710</name>
</gene>
<accession>A0A4D6KNE3</accession>